<dbReference type="PANTHER" id="PTHR43284">
    <property type="entry name" value="ASPARAGINE SYNTHETASE (GLUTAMINE-HYDROLYZING)"/>
    <property type="match status" value="1"/>
</dbReference>
<dbReference type="CDD" id="cd00712">
    <property type="entry name" value="AsnB"/>
    <property type="match status" value="1"/>
</dbReference>
<evidence type="ECO:0000256" key="10">
    <source>
        <dbReference type="PIRSR" id="PIRSR001589-3"/>
    </source>
</evidence>
<evidence type="ECO:0000256" key="3">
    <source>
        <dbReference type="ARBA" id="ARBA00012737"/>
    </source>
</evidence>
<dbReference type="EC" id="6.3.5.4" evidence="3"/>
<evidence type="ECO:0000256" key="2">
    <source>
        <dbReference type="ARBA" id="ARBA00005752"/>
    </source>
</evidence>
<dbReference type="PANTHER" id="PTHR43284:SF1">
    <property type="entry name" value="ASPARAGINE SYNTHETASE"/>
    <property type="match status" value="1"/>
</dbReference>
<comment type="caution">
    <text evidence="12">The sequence shown here is derived from an EMBL/GenBank/DDBJ whole genome shotgun (WGS) entry which is preliminary data.</text>
</comment>
<dbReference type="Pfam" id="PF00733">
    <property type="entry name" value="Asn_synthase"/>
    <property type="match status" value="1"/>
</dbReference>
<keyword evidence="6 8" id="KW-0315">Glutamine amidotransferase</keyword>
<evidence type="ECO:0000313" key="13">
    <source>
        <dbReference type="Proteomes" id="UP000027284"/>
    </source>
</evidence>
<dbReference type="InterPro" id="IPR001962">
    <property type="entry name" value="Asn_synthase"/>
</dbReference>
<dbReference type="GO" id="GO:0004066">
    <property type="term" value="F:asparagine synthase (glutamine-hydrolyzing) activity"/>
    <property type="evidence" value="ECO:0007669"/>
    <property type="project" value="UniProtKB-EC"/>
</dbReference>
<dbReference type="InterPro" id="IPR029055">
    <property type="entry name" value="Ntn_hydrolases_N"/>
</dbReference>
<comment type="pathway">
    <text evidence="1">Amino-acid biosynthesis; L-asparagine biosynthesis; L-asparagine from L-aspartate (L-Gln route): step 1/1.</text>
</comment>
<organism evidence="12 13">
    <name type="scientific">Thermoanaerobaculum aquaticum</name>
    <dbReference type="NCBI Taxonomy" id="1312852"/>
    <lineage>
        <taxon>Bacteria</taxon>
        <taxon>Pseudomonadati</taxon>
        <taxon>Acidobacteriota</taxon>
        <taxon>Thermoanaerobaculia</taxon>
        <taxon>Thermoanaerobaculales</taxon>
        <taxon>Thermoanaerobaculaceae</taxon>
        <taxon>Thermoanaerobaculum</taxon>
    </lineage>
</organism>
<reference evidence="12 13" key="1">
    <citation type="submission" date="2014-04" db="EMBL/GenBank/DDBJ databases">
        <title>The Genome Sequence of Thermoanaerobaculum aquaticum MP-01, The First Cultivated Group 23 Acidobacterium.</title>
        <authorList>
            <person name="Stamps B.W."/>
            <person name="Losey N.A."/>
            <person name="Lawson P.A."/>
            <person name="Stevenson B.S."/>
        </authorList>
    </citation>
    <scope>NUCLEOTIDE SEQUENCE [LARGE SCALE GENOMIC DNA]</scope>
    <source>
        <strain evidence="12 13">MP-01</strain>
    </source>
</reference>
<evidence type="ECO:0000256" key="4">
    <source>
        <dbReference type="ARBA" id="ARBA00022741"/>
    </source>
</evidence>
<dbReference type="RefSeq" id="WP_053334833.1">
    <property type="nucleotide sequence ID" value="NZ_JMFG01000008.1"/>
</dbReference>
<evidence type="ECO:0000256" key="7">
    <source>
        <dbReference type="ARBA" id="ARBA00048741"/>
    </source>
</evidence>
<dbReference type="Pfam" id="PF13537">
    <property type="entry name" value="GATase_7"/>
    <property type="match status" value="1"/>
</dbReference>
<keyword evidence="8" id="KW-0028">Amino-acid biosynthesis</keyword>
<dbReference type="Gene3D" id="3.60.20.10">
    <property type="entry name" value="Glutamine Phosphoribosylpyrophosphate, subunit 1, domain 1"/>
    <property type="match status" value="1"/>
</dbReference>
<dbReference type="GO" id="GO:0005829">
    <property type="term" value="C:cytosol"/>
    <property type="evidence" value="ECO:0007669"/>
    <property type="project" value="TreeGrafter"/>
</dbReference>
<feature type="binding site" evidence="9">
    <location>
        <position position="98"/>
    </location>
    <ligand>
        <name>L-glutamine</name>
        <dbReference type="ChEBI" id="CHEBI:58359"/>
    </ligand>
</feature>
<proteinExistence type="inferred from homology"/>
<feature type="site" description="Important for beta-aspartyl-AMP intermediate formation" evidence="10">
    <location>
        <position position="359"/>
    </location>
</feature>
<dbReference type="Proteomes" id="UP000027284">
    <property type="component" value="Unassembled WGS sequence"/>
</dbReference>
<evidence type="ECO:0000256" key="1">
    <source>
        <dbReference type="ARBA" id="ARBA00005187"/>
    </source>
</evidence>
<comment type="catalytic activity">
    <reaction evidence="7">
        <text>L-aspartate + L-glutamine + ATP + H2O = L-asparagine + L-glutamate + AMP + diphosphate + H(+)</text>
        <dbReference type="Rhea" id="RHEA:12228"/>
        <dbReference type="ChEBI" id="CHEBI:15377"/>
        <dbReference type="ChEBI" id="CHEBI:15378"/>
        <dbReference type="ChEBI" id="CHEBI:29985"/>
        <dbReference type="ChEBI" id="CHEBI:29991"/>
        <dbReference type="ChEBI" id="CHEBI:30616"/>
        <dbReference type="ChEBI" id="CHEBI:33019"/>
        <dbReference type="ChEBI" id="CHEBI:58048"/>
        <dbReference type="ChEBI" id="CHEBI:58359"/>
        <dbReference type="ChEBI" id="CHEBI:456215"/>
        <dbReference type="EC" id="6.3.5.4"/>
    </reaction>
</comment>
<dbReference type="EMBL" id="JMFG01000008">
    <property type="protein sequence ID" value="KDA54349.1"/>
    <property type="molecule type" value="Genomic_DNA"/>
</dbReference>
<gene>
    <name evidence="12" type="ORF">EG19_11575</name>
</gene>
<feature type="domain" description="Glutamine amidotransferase type-2" evidence="11">
    <location>
        <begin position="2"/>
        <end position="210"/>
    </location>
</feature>
<dbReference type="InterPro" id="IPR006426">
    <property type="entry name" value="Asn_synth_AEB"/>
</dbReference>
<evidence type="ECO:0000256" key="9">
    <source>
        <dbReference type="PIRSR" id="PIRSR001589-2"/>
    </source>
</evidence>
<sequence length="607" mass="66446">MCGIFGYAGSRVVCSSRDAERALALLRHRGPDATGFVSGPGWGIGACRLAIVDLVAGDQPVRNESGTIHVVLNGEIYNYRELQEELRGHGHRLRSSGDTELLAHLWEEHGKALLSHLRGMFALAVVDERTQKLFLARDRLGKKPLYWMRSHGGLFFASELKALRPFAQSWVVDPPALEAFLTFGFVPEGSCFVRGVEKLPPGHWLELDIPTGEIRSGCYSTFEFSPDPTLSEEDAAQRLVELLAEATALRLRADVPVAVFLSGGLDSASIAALARRLGEEPKLLFVDLGDAGEKHRALATAASLGLPLDVLPGEGAPSPELLPKLAEVFDEPLADPSVVPTYFVAQAASAAVKVVLNGDGGDELLAGYRRFLLAAAAERLPTRWALAAGLAALGLVSGKPWLSRRFREGLRDPTGGYLAWGPVKFTPGEVASFLGREPNLASFHRVLAQAPEDSAVNRLRALELFFFLPGDLLVKMDRATMACSLEARSPFLDQEVVRFLLTVPPKLLLSPFRTKRLLRRATRGLLPTEVRRGPKRGFEPPLRQWLAGPWVGEVQRVLHDPRCSLRGFLRMGPLAKTLSKLAVADPPRHARAVFTLLTLEHWLSRWG</sequence>
<dbReference type="Gene3D" id="3.40.50.620">
    <property type="entry name" value="HUPs"/>
    <property type="match status" value="1"/>
</dbReference>
<accession>A0A062XY41</accession>
<dbReference type="OrthoDB" id="9763290at2"/>
<evidence type="ECO:0000313" key="12">
    <source>
        <dbReference type="EMBL" id="KDA54349.1"/>
    </source>
</evidence>
<dbReference type="SUPFAM" id="SSF56235">
    <property type="entry name" value="N-terminal nucleophile aminohydrolases (Ntn hydrolases)"/>
    <property type="match status" value="1"/>
</dbReference>
<dbReference type="SUPFAM" id="SSF52402">
    <property type="entry name" value="Adenine nucleotide alpha hydrolases-like"/>
    <property type="match status" value="1"/>
</dbReference>
<dbReference type="InterPro" id="IPR051786">
    <property type="entry name" value="ASN_synthetase/amidase"/>
</dbReference>
<dbReference type="CDD" id="cd01991">
    <property type="entry name" value="Asn_synthase_B_C"/>
    <property type="match status" value="1"/>
</dbReference>
<keyword evidence="13" id="KW-1185">Reference proteome</keyword>
<dbReference type="PIRSF" id="PIRSF001589">
    <property type="entry name" value="Asn_synthetase_glu-h"/>
    <property type="match status" value="1"/>
</dbReference>
<keyword evidence="5 9" id="KW-0067">ATP-binding</keyword>
<keyword evidence="8" id="KW-0061">Asparagine biosynthesis</keyword>
<feature type="active site" description="For GATase activity" evidence="8">
    <location>
        <position position="2"/>
    </location>
</feature>
<dbReference type="InterPro" id="IPR017932">
    <property type="entry name" value="GATase_2_dom"/>
</dbReference>
<evidence type="ECO:0000256" key="8">
    <source>
        <dbReference type="PIRSR" id="PIRSR001589-1"/>
    </source>
</evidence>
<dbReference type="InterPro" id="IPR033738">
    <property type="entry name" value="AsnB_N"/>
</dbReference>
<comment type="similarity">
    <text evidence="2">Belongs to the asparagine synthetase family.</text>
</comment>
<evidence type="ECO:0000256" key="6">
    <source>
        <dbReference type="ARBA" id="ARBA00022962"/>
    </source>
</evidence>
<name>A0A062XY41_9BACT</name>
<dbReference type="InterPro" id="IPR014729">
    <property type="entry name" value="Rossmann-like_a/b/a_fold"/>
</dbReference>
<keyword evidence="4 9" id="KW-0547">Nucleotide-binding</keyword>
<dbReference type="NCBIfam" id="TIGR01536">
    <property type="entry name" value="asn_synth_AEB"/>
    <property type="match status" value="1"/>
</dbReference>
<protein>
    <recommendedName>
        <fullName evidence="3">asparagine synthase (glutamine-hydrolyzing)</fullName>
        <ecNumber evidence="3">6.3.5.4</ecNumber>
    </recommendedName>
</protein>
<feature type="binding site" evidence="9">
    <location>
        <position position="286"/>
    </location>
    <ligand>
        <name>ATP</name>
        <dbReference type="ChEBI" id="CHEBI:30616"/>
    </ligand>
</feature>
<dbReference type="STRING" id="1312852.EG19_11575"/>
<dbReference type="GO" id="GO:0005524">
    <property type="term" value="F:ATP binding"/>
    <property type="evidence" value="ECO:0007669"/>
    <property type="project" value="UniProtKB-KW"/>
</dbReference>
<dbReference type="GO" id="GO:0006529">
    <property type="term" value="P:asparagine biosynthetic process"/>
    <property type="evidence" value="ECO:0007669"/>
    <property type="project" value="UniProtKB-KW"/>
</dbReference>
<evidence type="ECO:0000256" key="5">
    <source>
        <dbReference type="ARBA" id="ARBA00022840"/>
    </source>
</evidence>
<dbReference type="PROSITE" id="PS51278">
    <property type="entry name" value="GATASE_TYPE_2"/>
    <property type="match status" value="1"/>
</dbReference>
<dbReference type="AlphaFoldDB" id="A0A062XY41"/>
<evidence type="ECO:0000259" key="11">
    <source>
        <dbReference type="PROSITE" id="PS51278"/>
    </source>
</evidence>